<dbReference type="SUPFAM" id="SSF46785">
    <property type="entry name" value="Winged helix' DNA-binding domain"/>
    <property type="match status" value="1"/>
</dbReference>
<feature type="domain" description="Siroheme decarboxylase AsnC-like ligand binding" evidence="6">
    <location>
        <begin position="61"/>
        <end position="146"/>
    </location>
</feature>
<proteinExistence type="inferred from homology"/>
<dbReference type="Pfam" id="PF22451">
    <property type="entry name" value="NirdL-like_HTH"/>
    <property type="match status" value="1"/>
</dbReference>
<feature type="domain" description="Siroheme decarboxylase NirL-like HTH" evidence="7">
    <location>
        <begin position="5"/>
        <end position="51"/>
    </location>
</feature>
<comment type="catalytic activity">
    <reaction evidence="5">
        <text>siroheme + 2 H(+) = 12,18-didecarboxysiroheme + 2 CO2</text>
        <dbReference type="Rhea" id="RHEA:19093"/>
        <dbReference type="ChEBI" id="CHEBI:15378"/>
        <dbReference type="ChEBI" id="CHEBI:16526"/>
        <dbReference type="ChEBI" id="CHEBI:60052"/>
        <dbReference type="ChEBI" id="CHEBI:140497"/>
        <dbReference type="EC" id="4.1.1.111"/>
    </reaction>
</comment>
<evidence type="ECO:0000259" key="7">
    <source>
        <dbReference type="Pfam" id="PF22451"/>
    </source>
</evidence>
<dbReference type="InterPro" id="IPR036390">
    <property type="entry name" value="WH_DNA-bd_sf"/>
</dbReference>
<evidence type="ECO:0000256" key="1">
    <source>
        <dbReference type="ARBA" id="ARBA00023239"/>
    </source>
</evidence>
<dbReference type="InterPro" id="IPR050684">
    <property type="entry name" value="HTH-Siroheme_Decarb"/>
</dbReference>
<dbReference type="PANTHER" id="PTHR43413:SF1">
    <property type="entry name" value="SIROHEME DECARBOXYLASE NIRL SUBUNIT"/>
    <property type="match status" value="1"/>
</dbReference>
<comment type="pathway">
    <text evidence="2">Porphyrin-containing compound metabolism.</text>
</comment>
<dbReference type="OrthoDB" id="9806536at2"/>
<evidence type="ECO:0000256" key="3">
    <source>
        <dbReference type="ARBA" id="ARBA00023457"/>
    </source>
</evidence>
<dbReference type="STRING" id="1123382.SAMN02745221_01216"/>
<name>A0A1M5NIN8_9FIRM</name>
<sequence length="153" mass="17478">MDVLDREIIKALQGDIPLSSRPWQEIAENIGIKEEELLSRIRKFKENGIIRRLGAVVRHNKAGFTVNAMLALQVEESKADEAGLKLAGFEEISHCYLRKVPEDFPYNLFAMVHASSEEELAGIIKRIVEATGINEYRVLRSLREMKKVSMTYF</sequence>
<dbReference type="GO" id="GO:0016829">
    <property type="term" value="F:lyase activity"/>
    <property type="evidence" value="ECO:0007669"/>
    <property type="project" value="UniProtKB-KW"/>
</dbReference>
<dbReference type="PANTHER" id="PTHR43413">
    <property type="entry name" value="TRANSCRIPTIONAL REGULATOR, ASNC FAMILY"/>
    <property type="match status" value="1"/>
</dbReference>
<gene>
    <name evidence="8" type="ORF">SAMN02745221_01216</name>
</gene>
<comment type="similarity">
    <text evidence="3">Belongs to the Ahb/Nir family.</text>
</comment>
<keyword evidence="9" id="KW-1185">Reference proteome</keyword>
<evidence type="ECO:0000256" key="5">
    <source>
        <dbReference type="ARBA" id="ARBA00048470"/>
    </source>
</evidence>
<dbReference type="EC" id="4.1.1.111" evidence="4"/>
<dbReference type="SMART" id="SM00344">
    <property type="entry name" value="HTH_ASNC"/>
    <property type="match status" value="1"/>
</dbReference>
<organism evidence="8 9">
    <name type="scientific">Thermosyntropha lipolytica DSM 11003</name>
    <dbReference type="NCBI Taxonomy" id="1123382"/>
    <lineage>
        <taxon>Bacteria</taxon>
        <taxon>Bacillati</taxon>
        <taxon>Bacillota</taxon>
        <taxon>Clostridia</taxon>
        <taxon>Eubacteriales</taxon>
        <taxon>Syntrophomonadaceae</taxon>
        <taxon>Thermosyntropha</taxon>
    </lineage>
</organism>
<dbReference type="AlphaFoldDB" id="A0A1M5NIN8"/>
<keyword evidence="1" id="KW-0456">Lyase</keyword>
<dbReference type="Proteomes" id="UP000242329">
    <property type="component" value="Unassembled WGS sequence"/>
</dbReference>
<evidence type="ECO:0000313" key="9">
    <source>
        <dbReference type="Proteomes" id="UP000242329"/>
    </source>
</evidence>
<evidence type="ECO:0000313" key="8">
    <source>
        <dbReference type="EMBL" id="SHG89454.1"/>
    </source>
</evidence>
<evidence type="ECO:0000256" key="4">
    <source>
        <dbReference type="ARBA" id="ARBA00023471"/>
    </source>
</evidence>
<dbReference type="Pfam" id="PF17805">
    <property type="entry name" value="AsnC_trans_reg2"/>
    <property type="match status" value="1"/>
</dbReference>
<reference evidence="9" key="1">
    <citation type="submission" date="2016-11" db="EMBL/GenBank/DDBJ databases">
        <authorList>
            <person name="Varghese N."/>
            <person name="Submissions S."/>
        </authorList>
    </citation>
    <scope>NUCLEOTIDE SEQUENCE [LARGE SCALE GENOMIC DNA]</scope>
    <source>
        <strain evidence="9">DSM 11003</strain>
    </source>
</reference>
<accession>A0A1M5NIN8</accession>
<dbReference type="RefSeq" id="WP_073091576.1">
    <property type="nucleotide sequence ID" value="NZ_FQWY01000017.1"/>
</dbReference>
<dbReference type="InterPro" id="IPR040523">
    <property type="entry name" value="AsnC_trans_reg2"/>
</dbReference>
<protein>
    <recommendedName>
        <fullName evidence="4">siroheme decarboxylase</fullName>
        <ecNumber evidence="4">4.1.1.111</ecNumber>
    </recommendedName>
</protein>
<dbReference type="EMBL" id="FQWY01000017">
    <property type="protein sequence ID" value="SHG89454.1"/>
    <property type="molecule type" value="Genomic_DNA"/>
</dbReference>
<dbReference type="Gene3D" id="3.30.70.3460">
    <property type="match status" value="1"/>
</dbReference>
<evidence type="ECO:0000259" key="6">
    <source>
        <dbReference type="Pfam" id="PF17805"/>
    </source>
</evidence>
<dbReference type="InterPro" id="IPR019888">
    <property type="entry name" value="Tscrpt_reg_AsnC-like"/>
</dbReference>
<evidence type="ECO:0000256" key="2">
    <source>
        <dbReference type="ARBA" id="ARBA00023444"/>
    </source>
</evidence>
<dbReference type="InterPro" id="IPR053953">
    <property type="entry name" value="NirdL-like_HTH"/>
</dbReference>